<name>A0A1G6T378_9NOCA</name>
<accession>A0A1G6T378</accession>
<reference evidence="1 2" key="1">
    <citation type="submission" date="2016-10" db="EMBL/GenBank/DDBJ databases">
        <authorList>
            <person name="de Groot N.N."/>
        </authorList>
    </citation>
    <scope>NUCLEOTIDE SEQUENCE [LARGE SCALE GENOMIC DNA]</scope>
    <source>
        <strain evidence="1 2">JCM 11308</strain>
    </source>
</reference>
<dbReference type="RefSeq" id="WP_072847200.1">
    <property type="nucleotide sequence ID" value="NZ_FNAB01000003.1"/>
</dbReference>
<gene>
    <name evidence="1" type="ORF">SAMN05444580_103380</name>
</gene>
<organism evidence="1 2">
    <name type="scientific">Rhodococcus tukisamuensis</name>
    <dbReference type="NCBI Taxonomy" id="168276"/>
    <lineage>
        <taxon>Bacteria</taxon>
        <taxon>Bacillati</taxon>
        <taxon>Actinomycetota</taxon>
        <taxon>Actinomycetes</taxon>
        <taxon>Mycobacteriales</taxon>
        <taxon>Nocardiaceae</taxon>
        <taxon>Rhodococcus</taxon>
    </lineage>
</organism>
<dbReference type="Proteomes" id="UP000199417">
    <property type="component" value="Unassembled WGS sequence"/>
</dbReference>
<proteinExistence type="predicted"/>
<keyword evidence="2" id="KW-1185">Reference proteome</keyword>
<sequence length="160" mass="15816">MNAPLDPLNIDLSGLLEQPGTTTASSQSIDAGVSTHSSIHAGSGVEISLDPTGAITAVIEGGVAAETGSHAYGSYDAVDAATDTATGTTDVSITSADGSAYADAGFEAGGELGITLSPGDGGFPELDIASESGIDTYGDYGMHGSYDTTEVHQDVSLDIG</sequence>
<protein>
    <submittedName>
        <fullName evidence="1">Uncharacterized protein</fullName>
    </submittedName>
</protein>
<evidence type="ECO:0000313" key="1">
    <source>
        <dbReference type="EMBL" id="SDD23508.1"/>
    </source>
</evidence>
<dbReference type="AlphaFoldDB" id="A0A1G6T378"/>
<evidence type="ECO:0000313" key="2">
    <source>
        <dbReference type="Proteomes" id="UP000199417"/>
    </source>
</evidence>
<dbReference type="EMBL" id="FNAB01000003">
    <property type="protein sequence ID" value="SDD23508.1"/>
    <property type="molecule type" value="Genomic_DNA"/>
</dbReference>